<feature type="transmembrane region" description="Helical" evidence="1">
    <location>
        <begin position="79"/>
        <end position="100"/>
    </location>
</feature>
<organism evidence="3 4">
    <name type="scientific">Dactylosporangium vinaceum</name>
    <dbReference type="NCBI Taxonomy" id="53362"/>
    <lineage>
        <taxon>Bacteria</taxon>
        <taxon>Bacillati</taxon>
        <taxon>Actinomycetota</taxon>
        <taxon>Actinomycetes</taxon>
        <taxon>Micromonosporales</taxon>
        <taxon>Micromonosporaceae</taxon>
        <taxon>Dactylosporangium</taxon>
    </lineage>
</organism>
<keyword evidence="1" id="KW-0472">Membrane</keyword>
<feature type="domain" description="DUF1707" evidence="2">
    <location>
        <begin position="4"/>
        <end position="56"/>
    </location>
</feature>
<protein>
    <submittedName>
        <fullName evidence="3">DUF1707 domain-containing protein</fullName>
    </submittedName>
</protein>
<dbReference type="Proteomes" id="UP001589608">
    <property type="component" value="Unassembled WGS sequence"/>
</dbReference>
<evidence type="ECO:0000313" key="3">
    <source>
        <dbReference type="EMBL" id="MFB9444014.1"/>
    </source>
</evidence>
<keyword evidence="4" id="KW-1185">Reference proteome</keyword>
<dbReference type="InterPro" id="IPR012551">
    <property type="entry name" value="DUF1707_SHOCT-like"/>
</dbReference>
<sequence>MTAVRASDEDRRRVIGVLQRHTEEGRLTLEEFSDRVGTVYAAKTLDDLRAAVVDLPAITSLKKPAPTPPPAASAHDRQLLLTFGLAIAAVVIIGIIYALLK</sequence>
<evidence type="ECO:0000256" key="1">
    <source>
        <dbReference type="SAM" id="Phobius"/>
    </source>
</evidence>
<dbReference type="PANTHER" id="PTHR40763:SF4">
    <property type="entry name" value="DUF1707 DOMAIN-CONTAINING PROTEIN"/>
    <property type="match status" value="1"/>
</dbReference>
<keyword evidence="1" id="KW-1133">Transmembrane helix</keyword>
<gene>
    <name evidence="3" type="ORF">ACFFTR_13090</name>
</gene>
<dbReference type="EMBL" id="JBHMCA010000023">
    <property type="protein sequence ID" value="MFB9444014.1"/>
    <property type="molecule type" value="Genomic_DNA"/>
</dbReference>
<comment type="caution">
    <text evidence="3">The sequence shown here is derived from an EMBL/GenBank/DDBJ whole genome shotgun (WGS) entry which is preliminary data.</text>
</comment>
<evidence type="ECO:0000259" key="2">
    <source>
        <dbReference type="Pfam" id="PF08044"/>
    </source>
</evidence>
<dbReference type="PANTHER" id="PTHR40763">
    <property type="entry name" value="MEMBRANE PROTEIN-RELATED"/>
    <property type="match status" value="1"/>
</dbReference>
<keyword evidence="1" id="KW-0812">Transmembrane</keyword>
<reference evidence="3 4" key="1">
    <citation type="submission" date="2024-09" db="EMBL/GenBank/DDBJ databases">
        <authorList>
            <person name="Sun Q."/>
            <person name="Mori K."/>
        </authorList>
    </citation>
    <scope>NUCLEOTIDE SEQUENCE [LARGE SCALE GENOMIC DNA]</scope>
    <source>
        <strain evidence="3 4">JCM 3307</strain>
    </source>
</reference>
<proteinExistence type="predicted"/>
<dbReference type="Pfam" id="PF08044">
    <property type="entry name" value="DUF1707"/>
    <property type="match status" value="1"/>
</dbReference>
<name>A0ABV5M595_9ACTN</name>
<evidence type="ECO:0000313" key="4">
    <source>
        <dbReference type="Proteomes" id="UP001589608"/>
    </source>
</evidence>
<accession>A0ABV5M595</accession>